<proteinExistence type="predicted"/>
<keyword evidence="1" id="KW-1133">Transmembrane helix</keyword>
<dbReference type="Proteomes" id="UP000444401">
    <property type="component" value="Unassembled WGS sequence"/>
</dbReference>
<keyword evidence="3" id="KW-1185">Reference proteome</keyword>
<organism evidence="2 3">
    <name type="scientific">Pelagerythrobacter marinus</name>
    <dbReference type="NCBI Taxonomy" id="538382"/>
    <lineage>
        <taxon>Bacteria</taxon>
        <taxon>Pseudomonadati</taxon>
        <taxon>Pseudomonadota</taxon>
        <taxon>Alphaproteobacteria</taxon>
        <taxon>Sphingomonadales</taxon>
        <taxon>Erythrobacteraceae</taxon>
        <taxon>Pelagerythrobacter</taxon>
    </lineage>
</organism>
<sequence length="223" mass="23872">MTRAAGDIAAEATAGDAPAQDAWAAVRAEDAIQFAPVEAPAAAPPPGWLTAFFSFLGDVLGAIARVLGLSWPVARWVLLALAVALLAWLLWRLLSPLLARERPPEAEGGDAPWTPERSAALALLEEADRLAAEGRYDEATHLLLRRSVGQIAAARPGWVEPSSTARELAMLPGLPEPAREAFATIAGRVERSLFALRSLAREDWQAARDAYARFALQPLADRA</sequence>
<keyword evidence="1" id="KW-0472">Membrane</keyword>
<name>A0ABW9UYD3_9SPHN</name>
<keyword evidence="1" id="KW-0812">Transmembrane</keyword>
<feature type="transmembrane region" description="Helical" evidence="1">
    <location>
        <begin position="73"/>
        <end position="94"/>
    </location>
</feature>
<evidence type="ECO:0000313" key="3">
    <source>
        <dbReference type="Proteomes" id="UP000444401"/>
    </source>
</evidence>
<evidence type="ECO:0000313" key="2">
    <source>
        <dbReference type="EMBL" id="MXO69610.1"/>
    </source>
</evidence>
<dbReference type="RefSeq" id="WP_160734235.1">
    <property type="nucleotide sequence ID" value="NZ_WTYO01000006.1"/>
</dbReference>
<evidence type="ECO:0000256" key="1">
    <source>
        <dbReference type="SAM" id="Phobius"/>
    </source>
</evidence>
<accession>A0ABW9UYD3</accession>
<feature type="transmembrane region" description="Helical" evidence="1">
    <location>
        <begin position="48"/>
        <end position="67"/>
    </location>
</feature>
<dbReference type="EMBL" id="WTYO01000006">
    <property type="protein sequence ID" value="MXO69610.1"/>
    <property type="molecule type" value="Genomic_DNA"/>
</dbReference>
<evidence type="ECO:0008006" key="4">
    <source>
        <dbReference type="Google" id="ProtNLM"/>
    </source>
</evidence>
<comment type="caution">
    <text evidence="2">The sequence shown here is derived from an EMBL/GenBank/DDBJ whole genome shotgun (WGS) entry which is preliminary data.</text>
</comment>
<reference evidence="2 3" key="1">
    <citation type="submission" date="2019-12" db="EMBL/GenBank/DDBJ databases">
        <title>Genomic-based taxomic classification of the family Erythrobacteraceae.</title>
        <authorList>
            <person name="Xu L."/>
        </authorList>
    </citation>
    <scope>NUCLEOTIDE SEQUENCE [LARGE SCALE GENOMIC DNA]</scope>
    <source>
        <strain evidence="2 3">H32</strain>
    </source>
</reference>
<gene>
    <name evidence="2" type="ORF">GRI72_12340</name>
</gene>
<protein>
    <recommendedName>
        <fullName evidence="4">DUF4129 domain-containing protein</fullName>
    </recommendedName>
</protein>